<reference evidence="1 2" key="1">
    <citation type="submission" date="2019-08" db="EMBL/GenBank/DDBJ databases">
        <authorList>
            <person name="Peeters C."/>
        </authorList>
    </citation>
    <scope>NUCLEOTIDE SEQUENCE [LARGE SCALE GENOMIC DNA]</scope>
    <source>
        <strain evidence="1 2">LMG 20602</strain>
    </source>
</reference>
<organism evidence="1 2">
    <name type="scientific">Pandoraea capi</name>
    <dbReference type="NCBI Taxonomy" id="2508286"/>
    <lineage>
        <taxon>Bacteria</taxon>
        <taxon>Pseudomonadati</taxon>
        <taxon>Pseudomonadota</taxon>
        <taxon>Betaproteobacteria</taxon>
        <taxon>Burkholderiales</taxon>
        <taxon>Burkholderiaceae</taxon>
        <taxon>Pandoraea</taxon>
    </lineage>
</organism>
<protein>
    <recommendedName>
        <fullName evidence="3">Restriction endonuclease type IV Mrr domain-containing protein</fullName>
    </recommendedName>
</protein>
<dbReference type="SUPFAM" id="SSF52980">
    <property type="entry name" value="Restriction endonuclease-like"/>
    <property type="match status" value="1"/>
</dbReference>
<sequence length="186" mass="20955">MVADREYIERVKGYGWEEVAGLWRDVKQCSTPGWDAGRALEYLVLKGFELSGAKVRWPFRVRHEDRRIIEQVDGMIYSGGIAAIVECKDYSKPSTRTKRAANKEPIATLLAHLTRRPSSLIGCLFVSGNYSDTARNLVNSIKPATILCWTGDDIEFCLAQRDFALGLKRKYRACMEEGAHCMSCAN</sequence>
<evidence type="ECO:0008006" key="3">
    <source>
        <dbReference type="Google" id="ProtNLM"/>
    </source>
</evidence>
<dbReference type="RefSeq" id="WP_242560775.1">
    <property type="nucleotide sequence ID" value="NZ_QAIA01000036.1"/>
</dbReference>
<gene>
    <name evidence="1" type="ORF">PCA20602_01774</name>
</gene>
<comment type="caution">
    <text evidence="1">The sequence shown here is derived from an EMBL/GenBank/DDBJ whole genome shotgun (WGS) entry which is preliminary data.</text>
</comment>
<keyword evidence="2" id="KW-1185">Reference proteome</keyword>
<evidence type="ECO:0000313" key="2">
    <source>
        <dbReference type="Proteomes" id="UP000366065"/>
    </source>
</evidence>
<dbReference type="Proteomes" id="UP000366065">
    <property type="component" value="Unassembled WGS sequence"/>
</dbReference>
<accession>A0ABY6VVG8</accession>
<evidence type="ECO:0000313" key="1">
    <source>
        <dbReference type="EMBL" id="VVD93748.1"/>
    </source>
</evidence>
<dbReference type="InterPro" id="IPR011335">
    <property type="entry name" value="Restrct_endonuc-II-like"/>
</dbReference>
<proteinExistence type="predicted"/>
<dbReference type="EMBL" id="CABPRV010000003">
    <property type="protein sequence ID" value="VVD93748.1"/>
    <property type="molecule type" value="Genomic_DNA"/>
</dbReference>
<name>A0ABY6VVG8_9BURK</name>